<gene>
    <name evidence="1" type="ordered locus">Desru_1747</name>
</gene>
<keyword evidence="2" id="KW-1185">Reference proteome</keyword>
<dbReference type="KEGG" id="dru:Desru_1747"/>
<dbReference type="AlphaFoldDB" id="F6DTE9"/>
<dbReference type="OrthoDB" id="1809309at2"/>
<organism evidence="1 2">
    <name type="scientific">Desulforamulus ruminis (strain ATCC 23193 / DSM 2154 / NCIMB 8452 / DL)</name>
    <name type="common">Desulfotomaculum ruminis</name>
    <dbReference type="NCBI Taxonomy" id="696281"/>
    <lineage>
        <taxon>Bacteria</taxon>
        <taxon>Bacillati</taxon>
        <taxon>Bacillota</taxon>
        <taxon>Clostridia</taxon>
        <taxon>Eubacteriales</taxon>
        <taxon>Peptococcaceae</taxon>
        <taxon>Desulforamulus</taxon>
    </lineage>
</organism>
<name>F6DTE9_DESRL</name>
<dbReference type="Proteomes" id="UP000009234">
    <property type="component" value="Chromosome"/>
</dbReference>
<dbReference type="eggNOG" id="ENOG5033GU4">
    <property type="taxonomic scope" value="Bacteria"/>
</dbReference>
<dbReference type="HOGENOM" id="CLU_2000243_0_0_9"/>
<protein>
    <submittedName>
        <fullName evidence="1">Uncharacterized protein</fullName>
    </submittedName>
</protein>
<reference evidence="1 2" key="2">
    <citation type="journal article" date="2012" name="Stand. Genomic Sci.">
        <title>Complete genome sequence of the sulfate-reducing firmicute Desulfotomaculum ruminis type strain (DL(T)).</title>
        <authorList>
            <person name="Spring S."/>
            <person name="Visser M."/>
            <person name="Lu M."/>
            <person name="Copeland A."/>
            <person name="Lapidus A."/>
            <person name="Lucas S."/>
            <person name="Cheng J.F."/>
            <person name="Han C."/>
            <person name="Tapia R."/>
            <person name="Goodwin L.A."/>
            <person name="Pitluck S."/>
            <person name="Ivanova N."/>
            <person name="Land M."/>
            <person name="Hauser L."/>
            <person name="Larimer F."/>
            <person name="Rohde M."/>
            <person name="Goker M."/>
            <person name="Detter J.C."/>
            <person name="Kyrpides N.C."/>
            <person name="Woyke T."/>
            <person name="Schaap P.J."/>
            <person name="Plugge C.M."/>
            <person name="Muyzer G."/>
            <person name="Kuever J."/>
            <person name="Pereira I.A."/>
            <person name="Parshina S.N."/>
            <person name="Bernier-Latmani R."/>
            <person name="Stams A.J."/>
            <person name="Klenk H.P."/>
        </authorList>
    </citation>
    <scope>NUCLEOTIDE SEQUENCE [LARGE SCALE GENOMIC DNA]</scope>
    <source>
        <strain evidence="2">ATCC 23193 / DSM 2154 / NCIB 8452 / DL</strain>
    </source>
</reference>
<evidence type="ECO:0000313" key="1">
    <source>
        <dbReference type="EMBL" id="AEG60011.1"/>
    </source>
</evidence>
<proteinExistence type="predicted"/>
<dbReference type="EMBL" id="CP002780">
    <property type="protein sequence ID" value="AEG60011.1"/>
    <property type="molecule type" value="Genomic_DNA"/>
</dbReference>
<accession>F6DTE9</accession>
<dbReference type="RefSeq" id="WP_013841775.1">
    <property type="nucleotide sequence ID" value="NC_015589.1"/>
</dbReference>
<dbReference type="STRING" id="696281.Desru_1747"/>
<evidence type="ECO:0000313" key="2">
    <source>
        <dbReference type="Proteomes" id="UP000009234"/>
    </source>
</evidence>
<sequence length="124" mass="13229">MGTTEFMFPQAGVITSLNGREARVYLPLFKMETGWVRVATNLLYEKAVTMSQGGVNSVSTGGGQIIRPPGEPTIEFTEMTTGGCSFATGSCTEIQFGTLQVGDEVVIVFLNGNINDGRVIARMG</sequence>
<reference evidence="2" key="1">
    <citation type="submission" date="2011-05" db="EMBL/GenBank/DDBJ databases">
        <title>Complete sequence of Desulfotomaculum ruminis DSM 2154.</title>
        <authorList>
            <person name="Lucas S."/>
            <person name="Copeland A."/>
            <person name="Lapidus A."/>
            <person name="Cheng J.-F."/>
            <person name="Goodwin L."/>
            <person name="Pitluck S."/>
            <person name="Lu M."/>
            <person name="Detter J.C."/>
            <person name="Han C."/>
            <person name="Tapia R."/>
            <person name="Land M."/>
            <person name="Hauser L."/>
            <person name="Kyrpides N."/>
            <person name="Ivanova N."/>
            <person name="Mikhailova N."/>
            <person name="Pagani I."/>
            <person name="Stams A.J.M."/>
            <person name="Plugge C.M."/>
            <person name="Muyzer G."/>
            <person name="Kuever J."/>
            <person name="Parshina S.N."/>
            <person name="Ivanova A.E."/>
            <person name="Nazina T.N."/>
            <person name="Brambilla E."/>
            <person name="Spring S."/>
            <person name="Klenk H.-P."/>
            <person name="Woyke T."/>
        </authorList>
    </citation>
    <scope>NUCLEOTIDE SEQUENCE [LARGE SCALE GENOMIC DNA]</scope>
    <source>
        <strain evidence="2">ATCC 23193 / DSM 2154 / NCIB 8452 / DL</strain>
    </source>
</reference>